<dbReference type="PANTHER" id="PTHR44196">
    <property type="entry name" value="DEHYDROGENASE/REDUCTASE SDR FAMILY MEMBER 7B"/>
    <property type="match status" value="1"/>
</dbReference>
<keyword evidence="6" id="KW-1185">Reference proteome</keyword>
<dbReference type="GO" id="GO:0016491">
    <property type="term" value="F:oxidoreductase activity"/>
    <property type="evidence" value="ECO:0007669"/>
    <property type="project" value="UniProtKB-KW"/>
</dbReference>
<proteinExistence type="inferred from homology"/>
<reference evidence="5 6" key="1">
    <citation type="submission" date="2019-02" db="EMBL/GenBank/DDBJ databases">
        <title>Deep-cultivation of Planctomycetes and their phenomic and genomic characterization uncovers novel biology.</title>
        <authorList>
            <person name="Wiegand S."/>
            <person name="Jogler M."/>
            <person name="Boedeker C."/>
            <person name="Pinto D."/>
            <person name="Vollmers J."/>
            <person name="Rivas-Marin E."/>
            <person name="Kohn T."/>
            <person name="Peeters S.H."/>
            <person name="Heuer A."/>
            <person name="Rast P."/>
            <person name="Oberbeckmann S."/>
            <person name="Bunk B."/>
            <person name="Jeske O."/>
            <person name="Meyerdierks A."/>
            <person name="Storesund J.E."/>
            <person name="Kallscheuer N."/>
            <person name="Luecker S."/>
            <person name="Lage O.M."/>
            <person name="Pohl T."/>
            <person name="Merkel B.J."/>
            <person name="Hornburger P."/>
            <person name="Mueller R.-W."/>
            <person name="Bruemmer F."/>
            <person name="Labrenz M."/>
            <person name="Spormann A.M."/>
            <person name="Op den Camp H."/>
            <person name="Overmann J."/>
            <person name="Amann R."/>
            <person name="Jetten M.S.M."/>
            <person name="Mascher T."/>
            <person name="Medema M.H."/>
            <person name="Devos D.P."/>
            <person name="Kaster A.-K."/>
            <person name="Ovreas L."/>
            <person name="Rohde M."/>
            <person name="Galperin M.Y."/>
            <person name="Jogler C."/>
        </authorList>
    </citation>
    <scope>NUCLEOTIDE SEQUENCE [LARGE SCALE GENOMIC DNA]</scope>
    <source>
        <strain evidence="5 6">Q31a</strain>
    </source>
</reference>
<comment type="similarity">
    <text evidence="1 3">Belongs to the short-chain dehydrogenases/reductases (SDR) family.</text>
</comment>
<dbReference type="EMBL" id="CP036298">
    <property type="protein sequence ID" value="QDV23017.1"/>
    <property type="molecule type" value="Genomic_DNA"/>
</dbReference>
<dbReference type="PROSITE" id="PS00061">
    <property type="entry name" value="ADH_SHORT"/>
    <property type="match status" value="1"/>
</dbReference>
<dbReference type="SUPFAM" id="SSF51735">
    <property type="entry name" value="NAD(P)-binding Rossmann-fold domains"/>
    <property type="match status" value="1"/>
</dbReference>
<dbReference type="Pfam" id="PF00106">
    <property type="entry name" value="adh_short"/>
    <property type="match status" value="1"/>
</dbReference>
<dbReference type="GO" id="GO:0016020">
    <property type="term" value="C:membrane"/>
    <property type="evidence" value="ECO:0007669"/>
    <property type="project" value="TreeGrafter"/>
</dbReference>
<evidence type="ECO:0000256" key="3">
    <source>
        <dbReference type="RuleBase" id="RU000363"/>
    </source>
</evidence>
<dbReference type="RefSeq" id="WP_145075466.1">
    <property type="nucleotide sequence ID" value="NZ_CP036298.1"/>
</dbReference>
<dbReference type="PANTHER" id="PTHR44196:SF1">
    <property type="entry name" value="DEHYDROGENASE_REDUCTASE SDR FAMILY MEMBER 7B"/>
    <property type="match status" value="1"/>
</dbReference>
<dbReference type="PRINTS" id="PR00080">
    <property type="entry name" value="SDRFAMILY"/>
</dbReference>
<dbReference type="InterPro" id="IPR002347">
    <property type="entry name" value="SDR_fam"/>
</dbReference>
<keyword evidence="2 5" id="KW-0560">Oxidoreductase</keyword>
<accession>A0A518G332</accession>
<evidence type="ECO:0000313" key="5">
    <source>
        <dbReference type="EMBL" id="QDV23017.1"/>
    </source>
</evidence>
<protein>
    <submittedName>
        <fullName evidence="5">Oxidoreductase SadH</fullName>
        <ecNumber evidence="5">1.-.-.-</ecNumber>
    </submittedName>
</protein>
<dbReference type="AlphaFoldDB" id="A0A518G332"/>
<evidence type="ECO:0000259" key="4">
    <source>
        <dbReference type="SMART" id="SM00822"/>
    </source>
</evidence>
<evidence type="ECO:0000256" key="1">
    <source>
        <dbReference type="ARBA" id="ARBA00006484"/>
    </source>
</evidence>
<name>A0A518G332_9BACT</name>
<evidence type="ECO:0000313" key="6">
    <source>
        <dbReference type="Proteomes" id="UP000318017"/>
    </source>
</evidence>
<sequence>MAKRSFAGKRVILTGASSGIGWYLASDLVRAGAYVVIAGRRSERLQQLRLSFGNPQKRLIAVTGDITDAEHRQTLVTTAVEQLGGIDLVINNAGMGAIGNFADASAERLRRIMEVDFFGATELTRLALPHLKRGNQPAIGIVSSVLAHRAVPGKSEYCAAKFALRGWAESLRVELKPAGIDVCNVAPSTTRSEFFDSLLETARGTQSRSAGSQSPEYVARNILKALRQRKRDLILSPGGKSLVWLGKFAPRFTDQLLLKYA</sequence>
<dbReference type="EC" id="1.-.-.-" evidence="5"/>
<gene>
    <name evidence="5" type="primary">sadH</name>
    <name evidence="5" type="ORF">Q31a_13100</name>
</gene>
<dbReference type="InterPro" id="IPR036291">
    <property type="entry name" value="NAD(P)-bd_dom_sf"/>
</dbReference>
<dbReference type="KEGG" id="ahel:Q31a_13100"/>
<dbReference type="PRINTS" id="PR00081">
    <property type="entry name" value="GDHRDH"/>
</dbReference>
<evidence type="ECO:0000256" key="2">
    <source>
        <dbReference type="ARBA" id="ARBA00023002"/>
    </source>
</evidence>
<dbReference type="OrthoDB" id="9810734at2"/>
<dbReference type="SMART" id="SM00822">
    <property type="entry name" value="PKS_KR"/>
    <property type="match status" value="1"/>
</dbReference>
<dbReference type="InterPro" id="IPR057326">
    <property type="entry name" value="KR_dom"/>
</dbReference>
<dbReference type="Gene3D" id="3.40.50.720">
    <property type="entry name" value="NAD(P)-binding Rossmann-like Domain"/>
    <property type="match status" value="1"/>
</dbReference>
<feature type="domain" description="Ketoreductase" evidence="4">
    <location>
        <begin position="9"/>
        <end position="188"/>
    </location>
</feature>
<dbReference type="Proteomes" id="UP000318017">
    <property type="component" value="Chromosome"/>
</dbReference>
<organism evidence="5 6">
    <name type="scientific">Aureliella helgolandensis</name>
    <dbReference type="NCBI Taxonomy" id="2527968"/>
    <lineage>
        <taxon>Bacteria</taxon>
        <taxon>Pseudomonadati</taxon>
        <taxon>Planctomycetota</taxon>
        <taxon>Planctomycetia</taxon>
        <taxon>Pirellulales</taxon>
        <taxon>Pirellulaceae</taxon>
        <taxon>Aureliella</taxon>
    </lineage>
</organism>
<dbReference type="InterPro" id="IPR020904">
    <property type="entry name" value="Sc_DH/Rdtase_CS"/>
</dbReference>